<reference evidence="1" key="1">
    <citation type="submission" date="2023-03" db="EMBL/GenBank/DDBJ databases">
        <title>Chromosome-level genomes of two armyworms, Mythimna separata and Mythimna loreyi, provide insights into the biosynthesis and reception of sex pheromones.</title>
        <authorList>
            <person name="Zhao H."/>
        </authorList>
    </citation>
    <scope>NUCLEOTIDE SEQUENCE</scope>
    <source>
        <strain evidence="1">BeijingLab</strain>
    </source>
</reference>
<name>A0ACC2QF71_9NEOP</name>
<keyword evidence="2" id="KW-1185">Reference proteome</keyword>
<evidence type="ECO:0000313" key="2">
    <source>
        <dbReference type="Proteomes" id="UP001231649"/>
    </source>
</evidence>
<sequence>MWRWTVFLCLLYFYGRTSSQPVTEDSENARKTRQLDFGECCPCPTPGQGFAAQESSMPSDGFAMARNTDDCPCRPRSADSEGASSMFFPSSRRSDDFVRPANKNGDIKPLLHPEVDLASSVLETLREVTDEEYEEALARDAARNMAKAAEESIFEDALPEASNGNIVTIIVNPKHTDSLEDDMPQESRVHESRCIHAPLESESSNLGQMRVAQKPPSLLREIFGLPRINNKPAGTLHKSLLDMDNGASNIQERVVNVDDDKMSTKSVLGTRKYSPLLKFDTKIKDLSTNLKDNANVDTNVKRLPNFNLPPLKKLKDLIPNRPALEDKERIKPLSSIPKMRFNNPLLKVKGKDTEDLSLSPSNIHEQAKKSFFQTKSHLENLLQNTKPVGLKNLLKLKDVEFVPLKDLIPKAVEKPVLKKPKFAWPEAFDKGNSLQTPINSARSTEILETIPKNSKNAGFDAEVSPSNVNEQVHDENCINTQFKITETANEDPKITEIVGEDPETKTAFSDTIDASSSPSEIQEIIGNPNNNDLANSQVSDLPNNSDDCNIKTLPDTEMNLPHSNQILIENDASSNNENELNIATSNEITPDNAKSEEDQESVSISNDDCINNSNDGDSMTDSTNNVIDVVEQTDKMRKNIDDQLTNQTSETKAPEPCSEERSASDTPNILNIDSSKLIKPISLDETLSTIRENIRKHIESLKIPVISPQPANIINQPFSSSVIENQDFPSMTNEHLDSDSRNEETIQVTTVKSVICDDDLKIESDPVDNKVSMQDLQKMSDAMLKEEQERESKTLNCNETSQEVIDSKTEVNSGENEITDPEQSANTQNEVIMNSQNIVDINENVNNEKNACKSDLTLPKQSFEQEQDANVEASEGVMRKTPQRNNENENTDSEQSANTQNEVVMDPQNIVDISENVNNEKNACKSDLMLPKQSFEQEQDTNVEASEVVMSIKPQSKNMNTLSLRNQGLQTNENNFGINFPLPELPDIKLAPLPTFDDLKLKPLPTLDEVKLAPLPTLDEITHSLNNLFNTPARDVEEHSALEAAPMTDMPNILAPTMSTDASVKHFQSLLPPLRLEDVDLDILQLNPKSNLLPTIPKLDLHSFRTKLPLPTDLRIKPLKLQSAFEDNGGLLEATLSIGQRNPWEGIPGLDDFGSRMKSTNKLSKTPRKPASLKLKSNHGIGDLSSGSLKSIQHSFGSKIRGGTIKPVNLQGDDILETISRNHEDFNEKLRALHIDFNDRLETMRNDLFDKSIFGSGESRSTKAFSTFSTIDKNSRLKSSQPQSLSSRRESKKTVKPRQKESRIVSSQNKFKMPTSASVPVPKTIQVPELKATLTKSPGLGTQKSTSVNPIFQNLGTSKPKESDITLWKQASRKLPITDTRLRKTINPFKDSKTKVSFSTTPRPTLPSRSESRKLTTSKLTSNLGKNTGRIGQSLDHNGSPSEMRHSVISPPISGQLDEQNLGNYGFVSESRQSSRPTLKLGGQKHSEQTKISKNLQPWPKASESSFLTKVREALKERMSKVSTPAIFKKVDGKSVKSSVIQNGEVLNSNTDMTRSASTNIDVVEGKPLKENVSYKCTMVCTKE</sequence>
<proteinExistence type="predicted"/>
<dbReference type="Proteomes" id="UP001231649">
    <property type="component" value="Chromosome 21"/>
</dbReference>
<gene>
    <name evidence="1" type="ORF">PYW08_008365</name>
</gene>
<protein>
    <submittedName>
        <fullName evidence="1">Uncharacterized protein</fullName>
    </submittedName>
</protein>
<evidence type="ECO:0000313" key="1">
    <source>
        <dbReference type="EMBL" id="KAJ8713061.1"/>
    </source>
</evidence>
<comment type="caution">
    <text evidence="1">The sequence shown here is derived from an EMBL/GenBank/DDBJ whole genome shotgun (WGS) entry which is preliminary data.</text>
</comment>
<accession>A0ACC2QF71</accession>
<dbReference type="EMBL" id="CM056797">
    <property type="protein sequence ID" value="KAJ8713061.1"/>
    <property type="molecule type" value="Genomic_DNA"/>
</dbReference>
<organism evidence="1 2">
    <name type="scientific">Mythimna loreyi</name>
    <dbReference type="NCBI Taxonomy" id="667449"/>
    <lineage>
        <taxon>Eukaryota</taxon>
        <taxon>Metazoa</taxon>
        <taxon>Ecdysozoa</taxon>
        <taxon>Arthropoda</taxon>
        <taxon>Hexapoda</taxon>
        <taxon>Insecta</taxon>
        <taxon>Pterygota</taxon>
        <taxon>Neoptera</taxon>
        <taxon>Endopterygota</taxon>
        <taxon>Lepidoptera</taxon>
        <taxon>Glossata</taxon>
        <taxon>Ditrysia</taxon>
        <taxon>Noctuoidea</taxon>
        <taxon>Noctuidae</taxon>
        <taxon>Noctuinae</taxon>
        <taxon>Hadenini</taxon>
        <taxon>Mythimna</taxon>
    </lineage>
</organism>